<evidence type="ECO:0000313" key="5">
    <source>
        <dbReference type="EMBL" id="KKI63056.1"/>
    </source>
</evidence>
<dbReference type="Pfam" id="PF00089">
    <property type="entry name" value="Trypsin"/>
    <property type="match status" value="1"/>
</dbReference>
<dbReference type="InterPro" id="IPR043504">
    <property type="entry name" value="Peptidase_S1_PA_chymotrypsin"/>
</dbReference>
<reference evidence="5 6" key="1">
    <citation type="submission" date="2015-03" db="EMBL/GenBank/DDBJ databases">
        <title>Genome Assembly of Staphylococcus cohnii subsp. cohnii strain G22B2.</title>
        <authorList>
            <person name="Nair G."/>
            <person name="Kaur G."/>
            <person name="Khatri I."/>
            <person name="Singh N.K."/>
            <person name="Sathyabama S."/>
            <person name="Maurya S.K."/>
            <person name="Subramanian S."/>
            <person name="Agrewala J.N."/>
            <person name="Mayilraj S."/>
        </authorList>
    </citation>
    <scope>NUCLEOTIDE SEQUENCE [LARGE SCALE GENOMIC DNA]</scope>
    <source>
        <strain evidence="5 6">G22B2</strain>
    </source>
</reference>
<keyword evidence="1" id="KW-0645">Protease</keyword>
<feature type="compositionally biased region" description="Polar residues" evidence="2">
    <location>
        <begin position="230"/>
        <end position="250"/>
    </location>
</feature>
<feature type="domain" description="Peptidase S1" evidence="4">
    <location>
        <begin position="342"/>
        <end position="513"/>
    </location>
</feature>
<keyword evidence="3" id="KW-1133">Transmembrane helix</keyword>
<dbReference type="Gene3D" id="2.40.10.10">
    <property type="entry name" value="Trypsin-like serine proteases"/>
    <property type="match status" value="2"/>
</dbReference>
<evidence type="ECO:0000313" key="6">
    <source>
        <dbReference type="Proteomes" id="UP000034455"/>
    </source>
</evidence>
<keyword evidence="1" id="KW-0378">Hydrolase</keyword>
<evidence type="ECO:0000256" key="3">
    <source>
        <dbReference type="SAM" id="Phobius"/>
    </source>
</evidence>
<sequence>MHKPYWAIKYISAIITTALIVCLGIIFHADKVEAAEKITDIDYTVNHKVTKKSPIATNETKKINTINEVKNTKIVNNKNLKAQQNEVQILKQGTKLQYNNKDISVKKSVKNGISQGTTNVISGKNVQPLSKTIKVQSPSPIKQKRKLAKQPIIQNKNKTQAIMPTDKNQKVNTVIKQKQSGLSKAKVRVAQHTSSKRTSKSIKPQLLSSSTKVAKKKTNKTKVNKNKKSQTLSATAKKQQVKPSIKQTKASKSVKVIPKTTKKTIKNSNYYNQAPKAWSSKIPGSNNVRDFGQTTKASGINDALKIMKKSGNKGVTLEHTTVKTGNIATVFNWNPIKKTLTYGTGTAIGKHTILTANHVINNPEAHKPMSPSSIQNLRVNLLQEGSSYTRSLKVVGVKMMQFGDVALLYTKEDISKYMKIRKIAPEKSITNIKANTPIHMYHYGLPTGKFKNDPMGTMYHSKGKYSLMARNINPMGYYQMMAEPGSSGGAILNSKNEILGIHAFRIDSGDYKKYHLNTMAELRSKLRKEVIQNII</sequence>
<dbReference type="EMBL" id="LAKJ01000019">
    <property type="protein sequence ID" value="KKI63056.1"/>
    <property type="molecule type" value="Genomic_DNA"/>
</dbReference>
<dbReference type="GO" id="GO:0004252">
    <property type="term" value="F:serine-type endopeptidase activity"/>
    <property type="evidence" value="ECO:0007669"/>
    <property type="project" value="InterPro"/>
</dbReference>
<dbReference type="AlphaFoldDB" id="A0A0M2NTL1"/>
<dbReference type="PATRIC" id="fig|74704.6.peg.1194"/>
<name>A0A0M2NTL1_STACC</name>
<evidence type="ECO:0000256" key="1">
    <source>
        <dbReference type="ARBA" id="ARBA00022825"/>
    </source>
</evidence>
<evidence type="ECO:0000259" key="4">
    <source>
        <dbReference type="Pfam" id="PF00089"/>
    </source>
</evidence>
<feature type="region of interest" description="Disordered" evidence="2">
    <location>
        <begin position="177"/>
        <end position="250"/>
    </location>
</feature>
<proteinExistence type="predicted"/>
<keyword evidence="1" id="KW-0720">Serine protease</keyword>
<dbReference type="InterPro" id="IPR001254">
    <property type="entry name" value="Trypsin_dom"/>
</dbReference>
<dbReference type="RefSeq" id="WP_019469206.1">
    <property type="nucleotide sequence ID" value="NZ_LAKJ01000019.1"/>
</dbReference>
<accession>A0A0M2NTL1</accession>
<comment type="caution">
    <text evidence="5">The sequence shown here is derived from an EMBL/GenBank/DDBJ whole genome shotgun (WGS) entry which is preliminary data.</text>
</comment>
<dbReference type="GO" id="GO:0006508">
    <property type="term" value="P:proteolysis"/>
    <property type="evidence" value="ECO:0007669"/>
    <property type="project" value="InterPro"/>
</dbReference>
<dbReference type="InterPro" id="IPR009003">
    <property type="entry name" value="Peptidase_S1_PA"/>
</dbReference>
<dbReference type="Proteomes" id="UP000034455">
    <property type="component" value="Unassembled WGS sequence"/>
</dbReference>
<evidence type="ECO:0000256" key="2">
    <source>
        <dbReference type="SAM" id="MobiDB-lite"/>
    </source>
</evidence>
<dbReference type="SUPFAM" id="SSF50494">
    <property type="entry name" value="Trypsin-like serine proteases"/>
    <property type="match status" value="1"/>
</dbReference>
<feature type="compositionally biased region" description="Basic residues" evidence="2">
    <location>
        <begin position="185"/>
        <end position="200"/>
    </location>
</feature>
<gene>
    <name evidence="5" type="ORF">UF66_1162</name>
</gene>
<protein>
    <recommendedName>
        <fullName evidence="4">Peptidase S1 domain-containing protein</fullName>
    </recommendedName>
</protein>
<organism evidence="5 6">
    <name type="scientific">Staphylococcus cohnii subsp. cohnii</name>
    <dbReference type="NCBI Taxonomy" id="74704"/>
    <lineage>
        <taxon>Bacteria</taxon>
        <taxon>Bacillati</taxon>
        <taxon>Bacillota</taxon>
        <taxon>Bacilli</taxon>
        <taxon>Bacillales</taxon>
        <taxon>Staphylococcaceae</taxon>
        <taxon>Staphylococcus</taxon>
        <taxon>Staphylococcus cohnii species complex</taxon>
    </lineage>
</organism>
<feature type="transmembrane region" description="Helical" evidence="3">
    <location>
        <begin position="7"/>
        <end position="27"/>
    </location>
</feature>
<feature type="compositionally biased region" description="Basic residues" evidence="2">
    <location>
        <begin position="213"/>
        <end position="228"/>
    </location>
</feature>
<keyword evidence="3" id="KW-0472">Membrane</keyword>
<keyword evidence="3" id="KW-0812">Transmembrane</keyword>